<reference evidence="9" key="1">
    <citation type="journal article" date="2014" name="Front. Microbiol.">
        <title>High frequency of phylogenetically diverse reductive dehalogenase-homologous genes in deep subseafloor sedimentary metagenomes.</title>
        <authorList>
            <person name="Kawai M."/>
            <person name="Futagami T."/>
            <person name="Toyoda A."/>
            <person name="Takaki Y."/>
            <person name="Nishi S."/>
            <person name="Hori S."/>
            <person name="Arai W."/>
            <person name="Tsubouchi T."/>
            <person name="Morono Y."/>
            <person name="Uchiyama I."/>
            <person name="Ito T."/>
            <person name="Fujiyama A."/>
            <person name="Inagaki F."/>
            <person name="Takami H."/>
        </authorList>
    </citation>
    <scope>NUCLEOTIDE SEQUENCE</scope>
    <source>
        <strain evidence="9">Expedition CK06-06</strain>
    </source>
</reference>
<dbReference type="EMBL" id="BARS01028926">
    <property type="protein sequence ID" value="GAF99929.1"/>
    <property type="molecule type" value="Genomic_DNA"/>
</dbReference>
<keyword evidence="3" id="KW-0488">Methylation</keyword>
<keyword evidence="5" id="KW-0812">Transmembrane</keyword>
<dbReference type="GO" id="GO:0015628">
    <property type="term" value="P:protein secretion by the type II secretion system"/>
    <property type="evidence" value="ECO:0007669"/>
    <property type="project" value="InterPro"/>
</dbReference>
<evidence type="ECO:0000256" key="6">
    <source>
        <dbReference type="ARBA" id="ARBA00022989"/>
    </source>
</evidence>
<keyword evidence="2" id="KW-1003">Cell membrane</keyword>
<protein>
    <recommendedName>
        <fullName evidence="8">General secretion pathway GspH domain-containing protein</fullName>
    </recommendedName>
</protein>
<dbReference type="Pfam" id="PF12019">
    <property type="entry name" value="GspH"/>
    <property type="match status" value="1"/>
</dbReference>
<evidence type="ECO:0000256" key="1">
    <source>
        <dbReference type="ARBA" id="ARBA00004377"/>
    </source>
</evidence>
<name>X0U313_9ZZZZ</name>
<accession>X0U313</accession>
<dbReference type="GO" id="GO:0015627">
    <property type="term" value="C:type II protein secretion system complex"/>
    <property type="evidence" value="ECO:0007669"/>
    <property type="project" value="InterPro"/>
</dbReference>
<keyword evidence="4" id="KW-0997">Cell inner membrane</keyword>
<evidence type="ECO:0000256" key="5">
    <source>
        <dbReference type="ARBA" id="ARBA00022692"/>
    </source>
</evidence>
<feature type="domain" description="General secretion pathway GspH" evidence="8">
    <location>
        <begin position="1"/>
        <end position="107"/>
    </location>
</feature>
<comment type="caution">
    <text evidence="9">The sequence shown here is derived from an EMBL/GenBank/DDBJ whole genome shotgun (WGS) entry which is preliminary data.</text>
</comment>
<dbReference type="InterPro" id="IPR022346">
    <property type="entry name" value="T2SS_GspH"/>
</dbReference>
<dbReference type="GO" id="GO:0005886">
    <property type="term" value="C:plasma membrane"/>
    <property type="evidence" value="ECO:0007669"/>
    <property type="project" value="UniProtKB-SubCell"/>
</dbReference>
<gene>
    <name evidence="9" type="ORF">S01H1_45285</name>
</gene>
<sequence>MQLAKMGAIKANADWAIVFDTTAGAHRYLVCSDDGGDNWTTTGTNTIERTIDLADYKAGVVYGHGNATAPIGGVWDDDITYANNVAVFNPRGTGSGGYVYLENSKNTTTYGAGTRTSGVILLRKWTGAAWE</sequence>
<evidence type="ECO:0000259" key="8">
    <source>
        <dbReference type="Pfam" id="PF12019"/>
    </source>
</evidence>
<keyword evidence="6" id="KW-1133">Transmembrane helix</keyword>
<proteinExistence type="predicted"/>
<evidence type="ECO:0000256" key="2">
    <source>
        <dbReference type="ARBA" id="ARBA00022475"/>
    </source>
</evidence>
<evidence type="ECO:0000256" key="7">
    <source>
        <dbReference type="ARBA" id="ARBA00023136"/>
    </source>
</evidence>
<comment type="subcellular location">
    <subcellularLocation>
        <location evidence="1">Cell inner membrane</location>
        <topology evidence="1">Single-pass membrane protein</topology>
    </subcellularLocation>
</comment>
<evidence type="ECO:0000313" key="9">
    <source>
        <dbReference type="EMBL" id="GAF99929.1"/>
    </source>
</evidence>
<evidence type="ECO:0000256" key="3">
    <source>
        <dbReference type="ARBA" id="ARBA00022481"/>
    </source>
</evidence>
<dbReference type="AlphaFoldDB" id="X0U313"/>
<keyword evidence="7" id="KW-0472">Membrane</keyword>
<evidence type="ECO:0000256" key="4">
    <source>
        <dbReference type="ARBA" id="ARBA00022519"/>
    </source>
</evidence>
<organism evidence="9">
    <name type="scientific">marine sediment metagenome</name>
    <dbReference type="NCBI Taxonomy" id="412755"/>
    <lineage>
        <taxon>unclassified sequences</taxon>
        <taxon>metagenomes</taxon>
        <taxon>ecological metagenomes</taxon>
    </lineage>
</organism>